<dbReference type="Gene3D" id="3.40.390.10">
    <property type="entry name" value="Collagenase (Catalytic Domain)"/>
    <property type="match status" value="1"/>
</dbReference>
<feature type="domain" description="Disintegrin" evidence="15">
    <location>
        <begin position="405"/>
        <end position="491"/>
    </location>
</feature>
<dbReference type="OrthoDB" id="5951731at2759"/>
<dbReference type="GO" id="GO:0046872">
    <property type="term" value="F:metal ion binding"/>
    <property type="evidence" value="ECO:0007669"/>
    <property type="project" value="UniProtKB-KW"/>
</dbReference>
<evidence type="ECO:0000256" key="1">
    <source>
        <dbReference type="ARBA" id="ARBA00004479"/>
    </source>
</evidence>
<feature type="domain" description="Peptidase M12B" evidence="16">
    <location>
        <begin position="202"/>
        <end position="397"/>
    </location>
</feature>
<dbReference type="InterPro" id="IPR024079">
    <property type="entry name" value="MetalloPept_cat_dom_sf"/>
</dbReference>
<dbReference type="Gene3D" id="3.40.50.300">
    <property type="entry name" value="P-loop containing nucleotide triphosphate hydrolases"/>
    <property type="match status" value="1"/>
</dbReference>
<dbReference type="InterPro" id="IPR013641">
    <property type="entry name" value="KTI12/PSTK"/>
</dbReference>
<dbReference type="FunFam" id="4.10.70.10:FF:000001">
    <property type="entry name" value="Disintegrin and metalloproteinase domain-containing protein 22"/>
    <property type="match status" value="1"/>
</dbReference>
<evidence type="ECO:0000256" key="9">
    <source>
        <dbReference type="PROSITE-ProRule" id="PRU00076"/>
    </source>
</evidence>
<organism evidence="17 18">
    <name type="scientific">Chiloscyllium punctatum</name>
    <name type="common">Brownbanded bambooshark</name>
    <name type="synonym">Hemiscyllium punctatum</name>
    <dbReference type="NCBI Taxonomy" id="137246"/>
    <lineage>
        <taxon>Eukaryota</taxon>
        <taxon>Metazoa</taxon>
        <taxon>Chordata</taxon>
        <taxon>Craniata</taxon>
        <taxon>Vertebrata</taxon>
        <taxon>Chondrichthyes</taxon>
        <taxon>Elasmobranchii</taxon>
        <taxon>Galeomorphii</taxon>
        <taxon>Galeoidea</taxon>
        <taxon>Orectolobiformes</taxon>
        <taxon>Hemiscylliidae</taxon>
        <taxon>Chiloscyllium</taxon>
    </lineage>
</organism>
<evidence type="ECO:0000256" key="3">
    <source>
        <dbReference type="ARBA" id="ARBA00022741"/>
    </source>
</evidence>
<comment type="caution">
    <text evidence="17">The sequence shown here is derived from an EMBL/GenBank/DDBJ whole genome shotgun (WGS) entry which is preliminary data.</text>
</comment>
<feature type="transmembrane region" description="Helical" evidence="12">
    <location>
        <begin position="684"/>
        <end position="705"/>
    </location>
</feature>
<dbReference type="InterPro" id="IPR027417">
    <property type="entry name" value="P-loop_NTPase"/>
</dbReference>
<dbReference type="Pfam" id="PF08433">
    <property type="entry name" value="KTI12"/>
    <property type="match status" value="1"/>
</dbReference>
<dbReference type="InterPro" id="IPR036436">
    <property type="entry name" value="Disintegrin_dom_sf"/>
</dbReference>
<dbReference type="PROSITE" id="PS50214">
    <property type="entry name" value="DISINTEGRIN_2"/>
    <property type="match status" value="1"/>
</dbReference>
<keyword evidence="2 12" id="KW-0812">Transmembrane</keyword>
<name>A0A401RVY7_CHIPU</name>
<keyword evidence="18" id="KW-1185">Reference proteome</keyword>
<keyword evidence="9" id="KW-0245">EGF-like domain</keyword>
<dbReference type="FunFam" id="3.40.390.10:FF:000002">
    <property type="entry name" value="Disintegrin and metalloproteinase domain-containing protein 22"/>
    <property type="match status" value="1"/>
</dbReference>
<evidence type="ECO:0000256" key="5">
    <source>
        <dbReference type="ARBA" id="ARBA00022989"/>
    </source>
</evidence>
<feature type="binding site" evidence="10">
    <location>
        <position position="338"/>
    </location>
    <ligand>
        <name>Zn(2+)</name>
        <dbReference type="ChEBI" id="CHEBI:29105"/>
        <note>catalytic</note>
    </ligand>
</feature>
<feature type="disulfide bond" evidence="9">
    <location>
        <begin position="651"/>
        <end position="660"/>
    </location>
</feature>
<keyword evidence="13" id="KW-0732">Signal</keyword>
<dbReference type="PANTHER" id="PTHR11905:SF136">
    <property type="entry name" value="DISINTEGRIN AND METALLOPROTEINASE DOMAIN-CONTAINING PROTEIN 9"/>
    <property type="match status" value="1"/>
</dbReference>
<feature type="binding site" evidence="10">
    <location>
        <position position="348"/>
    </location>
    <ligand>
        <name>Zn(2+)</name>
        <dbReference type="ChEBI" id="CHEBI:29105"/>
        <note>catalytic</note>
    </ligand>
</feature>
<feature type="compositionally biased region" description="Polar residues" evidence="11">
    <location>
        <begin position="720"/>
        <end position="741"/>
    </location>
</feature>
<dbReference type="SUPFAM" id="SSF57552">
    <property type="entry name" value="Blood coagulation inhibitor (disintegrin)"/>
    <property type="match status" value="1"/>
</dbReference>
<dbReference type="InterPro" id="IPR001590">
    <property type="entry name" value="Peptidase_M12B"/>
</dbReference>
<keyword evidence="5 12" id="KW-1133">Transmembrane helix</keyword>
<feature type="disulfide bond" evidence="8">
    <location>
        <begin position="463"/>
        <end position="483"/>
    </location>
</feature>
<dbReference type="SMART" id="SM00608">
    <property type="entry name" value="ACR"/>
    <property type="match status" value="1"/>
</dbReference>
<evidence type="ECO:0000256" key="12">
    <source>
        <dbReference type="SAM" id="Phobius"/>
    </source>
</evidence>
<dbReference type="AlphaFoldDB" id="A0A401RVY7"/>
<dbReference type="PROSITE" id="PS50215">
    <property type="entry name" value="ADAM_MEPRO"/>
    <property type="match status" value="1"/>
</dbReference>
<dbReference type="PROSITE" id="PS01186">
    <property type="entry name" value="EGF_2"/>
    <property type="match status" value="1"/>
</dbReference>
<evidence type="ECO:0000256" key="10">
    <source>
        <dbReference type="PROSITE-ProRule" id="PRU00276"/>
    </source>
</evidence>
<feature type="disulfide bond" evidence="10">
    <location>
        <begin position="356"/>
        <end position="361"/>
    </location>
</feature>
<dbReference type="Pfam" id="PF01421">
    <property type="entry name" value="Reprolysin"/>
    <property type="match status" value="1"/>
</dbReference>
<feature type="active site" evidence="10">
    <location>
        <position position="339"/>
    </location>
</feature>
<dbReference type="PROSITE" id="PS50026">
    <property type="entry name" value="EGF_3"/>
    <property type="match status" value="1"/>
</dbReference>
<keyword evidence="4" id="KW-0067">ATP-binding</keyword>
<feature type="binding site" evidence="10">
    <location>
        <position position="342"/>
    </location>
    <ligand>
        <name>Zn(2+)</name>
        <dbReference type="ChEBI" id="CHEBI:29105"/>
        <note>catalytic</note>
    </ligand>
</feature>
<evidence type="ECO:0000256" key="13">
    <source>
        <dbReference type="SAM" id="SignalP"/>
    </source>
</evidence>
<feature type="region of interest" description="Disordered" evidence="11">
    <location>
        <begin position="718"/>
        <end position="741"/>
    </location>
</feature>
<dbReference type="InterPro" id="IPR006586">
    <property type="entry name" value="ADAM_Cys-rich"/>
</dbReference>
<dbReference type="Pfam" id="PF00200">
    <property type="entry name" value="Disintegrin"/>
    <property type="match status" value="1"/>
</dbReference>
<sequence length="1088" mass="122383">MLQSVELFLIYLISCIHNGTDASSHQTSKFSAYEIIIPKLINERQKRDIGQEKWRDQITYSVYLEGKVYILKLERNKNLLAKDFVQYVYDKEGKMQASQPKIRTHCYYHGVVEGIIDSKVLLSMCSGVRGIILVGERSFGIEPLENSFIFEHLIYRLEDMQTEPFVCGVPHHKQSTNNDGHSSYGSLVQHLRKKRAVLPRTRFVELVLVVDNDKYNLHNRNETLIQEQMVELVHIVNGMYSSLNVRVILTGLVLWKDKDQIVINGTAGEVLSAFVRWRERVLIPEKQHDSGHLILGKAQFSGILGLAFVSTVCSTRLGGGINVFANSNVPIAATILAHELGHNMGLSHDDPRTCDCPTSRCIMFSSITNSRNFSDCSQNDFVRFIERGGGLCLQNEPNLEDQYSLPSCGNNIVDEGEECDCGKPQKCSNPCCNAATCTLTSGSQCAHGKCCENCRFRVAGTLCRGAVNVCDLPEYCNGSSQFCQPDVFIQNGYPCANGMTYCFDGLCQTYDAQCKVLFGSTSERAPDVCFEHANRQGDRFGNCGFQNRQFKKCTLSNAGCGKIQCIKVTERPFGVDTSTSNVNGIDCVNADFHVGTDVTDPSYVNTGTGCNEGKACINFECVNASNLGFDCDIKGKCNNHGICNSNKNCHCEDGWAPPNCDTRGFGGSIDSGPTRIDTSLRDGLLIFFLLVVPILIFIGLIIFFNRNAIKQCWRKRKAPHTTTQTRTQSENNLSNHGNQRNNQVISTANSNIYADITLHRQYASNENPVPYIAYAPNYQNPVPPPRPTVTPQSNEPPRPAGSLWKLYRHKLLVYIEHLIQAIHGNGCLSVSGIENDSTWECFIQSLKQQHIISGETQLGVQQYTVFNMYLRPLVIILDDNFYYQSMRYEVFQIARRNSLGFLQLFLECPLELCLQRNHERSCPVNDETVVLMSTKIQLPDPVRNIWEKNSLILKSTENVLEIDSQKVFELLDVSLENPEKPFEENIEQKAIDRAICAASVLHQADQTIRRLVSQSMKTAKDKKLSTCNMKLLSEELNKLKTVLLEDLRHVTFQDNSKKLCADVNAVVEEVAYKFDQKKEEILMNFLKF</sequence>
<dbReference type="GO" id="GO:0004222">
    <property type="term" value="F:metalloendopeptidase activity"/>
    <property type="evidence" value="ECO:0007669"/>
    <property type="project" value="InterPro"/>
</dbReference>
<evidence type="ECO:0000256" key="8">
    <source>
        <dbReference type="PROSITE-ProRule" id="PRU00068"/>
    </source>
</evidence>
<dbReference type="SMART" id="SM00050">
    <property type="entry name" value="DISIN"/>
    <property type="match status" value="1"/>
</dbReference>
<protein>
    <recommendedName>
        <fullName evidence="19">Disintegrin domain-containing protein</fullName>
    </recommendedName>
</protein>
<evidence type="ECO:0000313" key="17">
    <source>
        <dbReference type="EMBL" id="GCC22279.1"/>
    </source>
</evidence>
<evidence type="ECO:0000256" key="11">
    <source>
        <dbReference type="SAM" id="MobiDB-lite"/>
    </source>
</evidence>
<dbReference type="STRING" id="137246.A0A401RVY7"/>
<dbReference type="InterPro" id="IPR000742">
    <property type="entry name" value="EGF"/>
</dbReference>
<evidence type="ECO:0000259" key="16">
    <source>
        <dbReference type="PROSITE" id="PS50215"/>
    </source>
</evidence>
<accession>A0A401RVY7</accession>
<dbReference type="Pfam" id="PF08516">
    <property type="entry name" value="ADAM_CR"/>
    <property type="match status" value="1"/>
</dbReference>
<dbReference type="SUPFAM" id="SSF55486">
    <property type="entry name" value="Metalloproteases ('zincins'), catalytic domain"/>
    <property type="match status" value="1"/>
</dbReference>
<evidence type="ECO:0000259" key="14">
    <source>
        <dbReference type="PROSITE" id="PS50026"/>
    </source>
</evidence>
<dbReference type="PRINTS" id="PR00289">
    <property type="entry name" value="DISINTEGRIN"/>
</dbReference>
<dbReference type="GO" id="GO:0006508">
    <property type="term" value="P:proteolysis"/>
    <property type="evidence" value="ECO:0007669"/>
    <property type="project" value="InterPro"/>
</dbReference>
<dbReference type="InterPro" id="IPR002870">
    <property type="entry name" value="Peptidase_M12B_N"/>
</dbReference>
<keyword evidence="6 12" id="KW-0472">Membrane</keyword>
<dbReference type="CDD" id="cd04269">
    <property type="entry name" value="ZnMc_adamalysin_II_like"/>
    <property type="match status" value="1"/>
</dbReference>
<proteinExistence type="predicted"/>
<gene>
    <name evidence="17" type="ORF">chiPu_0000665</name>
</gene>
<feature type="chain" id="PRO_5019543369" description="Disintegrin domain-containing protein" evidence="13">
    <location>
        <begin position="23"/>
        <end position="1088"/>
    </location>
</feature>
<evidence type="ECO:0000259" key="15">
    <source>
        <dbReference type="PROSITE" id="PS50214"/>
    </source>
</evidence>
<evidence type="ECO:0000256" key="7">
    <source>
        <dbReference type="ARBA" id="ARBA00023157"/>
    </source>
</evidence>
<keyword evidence="3" id="KW-0547">Nucleotide-binding</keyword>
<dbReference type="Gene3D" id="4.10.70.10">
    <property type="entry name" value="Disintegrin domain"/>
    <property type="match status" value="1"/>
</dbReference>
<evidence type="ECO:0000256" key="6">
    <source>
        <dbReference type="ARBA" id="ARBA00023136"/>
    </source>
</evidence>
<dbReference type="GO" id="GO:0005886">
    <property type="term" value="C:plasma membrane"/>
    <property type="evidence" value="ECO:0007669"/>
    <property type="project" value="TreeGrafter"/>
</dbReference>
<evidence type="ECO:0000256" key="4">
    <source>
        <dbReference type="ARBA" id="ARBA00022840"/>
    </source>
</evidence>
<dbReference type="InterPro" id="IPR001762">
    <property type="entry name" value="Disintegrin_dom"/>
</dbReference>
<dbReference type="EMBL" id="BEZZ01000008">
    <property type="protein sequence ID" value="GCC22279.1"/>
    <property type="molecule type" value="Genomic_DNA"/>
</dbReference>
<evidence type="ECO:0008006" key="19">
    <source>
        <dbReference type="Google" id="ProtNLM"/>
    </source>
</evidence>
<dbReference type="PANTHER" id="PTHR11905">
    <property type="entry name" value="ADAM A DISINTEGRIN AND METALLOPROTEASE DOMAIN"/>
    <property type="match status" value="1"/>
</dbReference>
<dbReference type="GO" id="GO:0005524">
    <property type="term" value="F:ATP binding"/>
    <property type="evidence" value="ECO:0007669"/>
    <property type="project" value="UniProtKB-KW"/>
</dbReference>
<comment type="caution">
    <text evidence="9">Lacks conserved residue(s) required for the propagation of feature annotation.</text>
</comment>
<dbReference type="Proteomes" id="UP000287033">
    <property type="component" value="Unassembled WGS sequence"/>
</dbReference>
<reference evidence="17 18" key="1">
    <citation type="journal article" date="2018" name="Nat. Ecol. Evol.">
        <title>Shark genomes provide insights into elasmobranch evolution and the origin of vertebrates.</title>
        <authorList>
            <person name="Hara Y"/>
            <person name="Yamaguchi K"/>
            <person name="Onimaru K"/>
            <person name="Kadota M"/>
            <person name="Koyanagi M"/>
            <person name="Keeley SD"/>
            <person name="Tatsumi K"/>
            <person name="Tanaka K"/>
            <person name="Motone F"/>
            <person name="Kageyama Y"/>
            <person name="Nozu R"/>
            <person name="Adachi N"/>
            <person name="Nishimura O"/>
            <person name="Nakagawa R"/>
            <person name="Tanegashima C"/>
            <person name="Kiyatake I"/>
            <person name="Matsumoto R"/>
            <person name="Murakumo K"/>
            <person name="Nishida K"/>
            <person name="Terakita A"/>
            <person name="Kuratani S"/>
            <person name="Sato K"/>
            <person name="Hyodo S Kuraku.S."/>
        </authorList>
    </citation>
    <scope>NUCLEOTIDE SEQUENCE [LARGE SCALE GENOMIC DNA]</scope>
</reference>
<comment type="subcellular location">
    <subcellularLocation>
        <location evidence="1">Membrane</location>
        <topology evidence="1">Single-pass type I membrane protein</topology>
    </subcellularLocation>
</comment>
<evidence type="ECO:0000256" key="2">
    <source>
        <dbReference type="ARBA" id="ARBA00022692"/>
    </source>
</evidence>
<feature type="domain" description="EGF-like" evidence="14">
    <location>
        <begin position="627"/>
        <end position="661"/>
    </location>
</feature>
<dbReference type="OMA" id="CENCRFR"/>
<keyword evidence="7 9" id="KW-1015">Disulfide bond</keyword>
<feature type="signal peptide" evidence="13">
    <location>
        <begin position="1"/>
        <end position="22"/>
    </location>
</feature>
<keyword evidence="10" id="KW-0479">Metal-binding</keyword>
<dbReference type="InterPro" id="IPR018358">
    <property type="entry name" value="Disintegrin_CS"/>
</dbReference>
<dbReference type="PROSITE" id="PS00427">
    <property type="entry name" value="DISINTEGRIN_1"/>
    <property type="match status" value="1"/>
</dbReference>
<evidence type="ECO:0000313" key="18">
    <source>
        <dbReference type="Proteomes" id="UP000287033"/>
    </source>
</evidence>
<dbReference type="InterPro" id="IPR034027">
    <property type="entry name" value="Reprolysin_adamalysin"/>
</dbReference>
<dbReference type="Pfam" id="PF01562">
    <property type="entry name" value="Pep_M12B_propep"/>
    <property type="match status" value="1"/>
</dbReference>
<keyword evidence="10" id="KW-0862">Zinc</keyword>